<dbReference type="Gene3D" id="1.10.8.710">
    <property type="match status" value="1"/>
</dbReference>
<dbReference type="InterPro" id="IPR013602">
    <property type="entry name" value="Dynein_heavy_linker"/>
</dbReference>
<feature type="coiled-coil region" evidence="13">
    <location>
        <begin position="1800"/>
        <end position="1851"/>
    </location>
</feature>
<reference evidence="15" key="1">
    <citation type="submission" date="2025-08" db="UniProtKB">
        <authorList>
            <consortium name="Ensembl"/>
        </authorList>
    </citation>
    <scope>IDENTIFICATION</scope>
</reference>
<dbReference type="Pfam" id="PF08393">
    <property type="entry name" value="DHC_N2"/>
    <property type="match status" value="2"/>
</dbReference>
<dbReference type="Gene3D" id="3.40.50.300">
    <property type="entry name" value="P-loop containing nucleotide triphosphate hydrolases"/>
    <property type="match status" value="5"/>
</dbReference>
<dbReference type="InterPro" id="IPR035706">
    <property type="entry name" value="AAA_9"/>
</dbReference>
<dbReference type="InterPro" id="IPR043160">
    <property type="entry name" value="Dynein_C_barrel"/>
</dbReference>
<evidence type="ECO:0000256" key="11">
    <source>
        <dbReference type="ARBA" id="ARBA00023212"/>
    </source>
</evidence>
<dbReference type="InterPro" id="IPR024743">
    <property type="entry name" value="Dynein_HC_stalk"/>
</dbReference>
<protein>
    <submittedName>
        <fullName evidence="15">Dynein axonemal heavy chain 3</fullName>
    </submittedName>
</protein>
<dbReference type="FunFam" id="1.20.58.1120:FF:000001">
    <property type="entry name" value="dynein heavy chain 2, axonemal"/>
    <property type="match status" value="1"/>
</dbReference>
<dbReference type="InterPro" id="IPR011704">
    <property type="entry name" value="ATPase_dyneun-rel_AAA"/>
</dbReference>
<dbReference type="FunFam" id="1.10.8.1220:FF:000001">
    <property type="entry name" value="Dynein axonemal heavy chain 5"/>
    <property type="match status" value="1"/>
</dbReference>
<keyword evidence="8 13" id="KW-0175">Coiled coil</keyword>
<dbReference type="Gene3D" id="1.20.920.30">
    <property type="match status" value="1"/>
</dbReference>
<evidence type="ECO:0000256" key="5">
    <source>
        <dbReference type="ARBA" id="ARBA00022741"/>
    </source>
</evidence>
<dbReference type="Pfam" id="PF12780">
    <property type="entry name" value="AAA_8"/>
    <property type="match status" value="1"/>
</dbReference>
<dbReference type="FunFam" id="1.20.140.100:FF:000004">
    <property type="entry name" value="Dynein axonemal heavy chain 6"/>
    <property type="match status" value="1"/>
</dbReference>
<dbReference type="InterPro" id="IPR026983">
    <property type="entry name" value="DHC"/>
</dbReference>
<dbReference type="InterPro" id="IPR041658">
    <property type="entry name" value="AAA_lid_11"/>
</dbReference>
<dbReference type="Pfam" id="PF17857">
    <property type="entry name" value="AAA_lid_1"/>
    <property type="match status" value="1"/>
</dbReference>
<dbReference type="FunFam" id="1.20.920.30:FF:000002">
    <property type="entry name" value="Dynein axonemal heavy chain 3"/>
    <property type="match status" value="1"/>
</dbReference>
<dbReference type="Proteomes" id="UP000694541">
    <property type="component" value="Unplaced"/>
</dbReference>
<organism evidence="15 16">
    <name type="scientific">Accipiter nisus</name>
    <name type="common">Eurasian sparrowhawk</name>
    <dbReference type="NCBI Taxonomy" id="211598"/>
    <lineage>
        <taxon>Eukaryota</taxon>
        <taxon>Metazoa</taxon>
        <taxon>Chordata</taxon>
        <taxon>Craniata</taxon>
        <taxon>Vertebrata</taxon>
        <taxon>Euteleostomi</taxon>
        <taxon>Archelosauria</taxon>
        <taxon>Archosauria</taxon>
        <taxon>Dinosauria</taxon>
        <taxon>Saurischia</taxon>
        <taxon>Theropoda</taxon>
        <taxon>Coelurosauria</taxon>
        <taxon>Aves</taxon>
        <taxon>Neognathae</taxon>
        <taxon>Neoaves</taxon>
        <taxon>Telluraves</taxon>
        <taxon>Accipitrimorphae</taxon>
        <taxon>Accipitriformes</taxon>
        <taxon>Accipitridae</taxon>
        <taxon>Accipitrinae</taxon>
        <taxon>Accipiter</taxon>
    </lineage>
</organism>
<evidence type="ECO:0000256" key="7">
    <source>
        <dbReference type="ARBA" id="ARBA00023017"/>
    </source>
</evidence>
<evidence type="ECO:0000256" key="6">
    <source>
        <dbReference type="ARBA" id="ARBA00022840"/>
    </source>
</evidence>
<keyword evidence="7" id="KW-0243">Dynein</keyword>
<dbReference type="Gene3D" id="3.20.180.20">
    <property type="entry name" value="Dynein heavy chain, N-terminal domain 2"/>
    <property type="match status" value="1"/>
</dbReference>
<dbReference type="GO" id="GO:0051959">
    <property type="term" value="F:dynein light intermediate chain binding"/>
    <property type="evidence" value="ECO:0007669"/>
    <property type="project" value="InterPro"/>
</dbReference>
<dbReference type="FunFam" id="1.10.8.710:FF:000001">
    <property type="entry name" value="Dynein axonemal heavy chain 2"/>
    <property type="match status" value="1"/>
</dbReference>
<dbReference type="Gene3D" id="1.10.8.720">
    <property type="entry name" value="Region D6 of dynein motor"/>
    <property type="match status" value="1"/>
</dbReference>
<dbReference type="Pfam" id="PF18199">
    <property type="entry name" value="Dynein_C"/>
    <property type="match status" value="1"/>
</dbReference>
<dbReference type="Pfam" id="PF12777">
    <property type="entry name" value="MT"/>
    <property type="match status" value="1"/>
</dbReference>
<evidence type="ECO:0000256" key="3">
    <source>
        <dbReference type="ARBA" id="ARBA00022490"/>
    </source>
</evidence>
<dbReference type="Gene3D" id="6.10.140.1060">
    <property type="match status" value="1"/>
</dbReference>
<dbReference type="Gene3D" id="3.10.490.20">
    <property type="match status" value="1"/>
</dbReference>
<sequence length="2987" mass="341590">MEIRLFSYLFIYSLKAINKEEELLEREKSQFPLLQTIIANKQPFEQLWITAYNFHIKSEEWMNGSLQVLNANEITEEVGNMWRTMYKLSKSFPDLAGPRGLAETIKYKLDKFKQHLPVLSIACNRGMKERHWDNCYLPYQNVMYLQNTSILSAIDDIQLLLDDHIVKTQTMRGSPFIKPIEAECWAWENKLCLMQDILDSWLKCQATWLYLEPIFSSEDIIAQMPEEGRKFGIVDSYWKDIMAQVVTTEQPMMLDRLQEANALLEDIQKGLNSYLEKKRLFFPRFFFLSNDELLEILSETKDPLRVQPHLKKCFEGIAELEFTEDLEIIGMISSEKEIVPFIDKIYPVNAKVIFFNYMILNYYFDFLEKSNLQIEDIVELVRGKLSSGARLTLGALTVIDVHARDVVAKLVEDKITDLNDFQWISQLRYYWEEEDVIVRMITTEAKYGYEYLGNSPRLVITPLTDRCYRTLMGALKLNLGGAPEGPAGTGKTETTKDLAKALAKQCVVFNCSDGLDYKAMGKFFKGLAQSGAWSCFDEFNRIEVEVLSVVAQQILSIQQAIIHYVLPFFLQALFRTVAMMVPDYALIGEISLYSMGFLDSRSLAQKIVATYRLCSEQLSSQRHYDYGMRAVKSALTAAGNLKLKYPTENESVLLLRALLDVNLAKFLAQDVPLFQVSYHVGVFKFCDDEVCYKNLQKEIYEMMLVRHGFMIVGDPLSGKTCAYKVLAGALGDLSKSMDEFAVEYKVINPKAITMGQLYGSFDPVSHEWTDGVLANAFREQASSTTDDRKWIIFDGPVDAVWIENMNTVLDDNKKLCLMSGEIIQMNSKMSLIFEPADLEEASPATVSRCGMIYMDPQQLGWKPLKDSYMNTLPPNLQEEHRELVRDLIFLHNFIHLHCKAIVQTSSIHLSYSLMKLFTCLLGKYPKPYSFYFNFSCFPAESYNKMYWMFDFHVPFYFPVQMFFLKTYVEHDVPLLFVGPTGTGKSAITNNFLLQLPKQKYIPSFINFSARTSANQTQDIILSKLDRRRKGLFGPPLGKKAIIFVDDLNMPAKEVYGAQPPIELLRQWIDHGHWYDKKDTSKINIIDVLLVSAMGPPGGGRNDITGRFARHLNIVSICSFDDDTLTQIFTAVADWHFGKGFEPLLGKIMVQATMVIYKMAVDNFLPTPSKSHYVFNLRDFSRVIKGVLLCPHTHLQVSYKLIRLWIHEVYRVFYDRLVDEEDRKVFFQMVQETTSNTFKQSFNKVFLDYLKPDSNVKVYDEITDLKQLTTVMEYYLEEYNNISKAPMSLVMFKFAIEHISRICRVLKQDNGHLLLMGVGGSGRQSAAKLATYMNTFELFQIEITKSYGVNEWKEDVKRVMLKAGVGNKNVSFLFCDNQIKDEAFVEDINMLLNTGDVPNIFTTDEKAEIVEKMQGAARMENRKIEVTPLAMYNFFIERVKKNLHIVLAISPIGDAFRNRLRMFPSLINCCTIDWFQTWPTDALEMVANKFLEDVELEDDIRKEVVSMCKYFQESVRELSISYYTTLRRHNYVTPTSYLELILTFKTLLNSKRQEVDMMRSRYLMGLQKLDFASSQVAEMQKELTALQPELIQTSAETDKMMIQIEKETTEVDAKKELVSADEKEANEAAAVAKAIKDECEGDLAEAMPALEAALAALDTLNPSDISLVKSMQNPPGPVKLVMESICVMKGTKPERKPDPSGSKMVEDYWGPSRKILGDLKFLESLKAYDKDNIPPAIVKRIRERFIDHPDFQPAVIKNVSSACEGLCKWVRAMEVYDRVAKVVAPKRERLRAAEGLLDVQMQKLKTKQAELKEVVDRLQALNDEFDNMNDRKRELENNIELCSQKLVRAEQLINGLGGEKDRWTEAARLLGIRYVDLIGDVLLSSGTITYLGAFTIDYRLKCQKQWQVLCNENNIPCSSDFSLSNTLGDPVKIRAWQIAGLPVDSFSIDNGIIVSNSRRWALMIDPQRQANKWIKNMEKTNRLSVIKLSDTHYVRTLENAIQLGTPVLLENVGEELDAFIEPILLKLTFKKQGVEYMKLGENIIEYSRDFRFYITTHLRNPHYLPEVAVKVCLLNFMITPLGLQDQLLGIVAAEEKPELEEKKNKLIIESSANKKQLKEIEDKILEILSSSEGNILEDETAINVLSSSKDLSEEISEKQKISSVTEMQIDSTRMGYKPVAIHSAVVFFCISDLANIEPMYQYSLIWFINLYVQSIAKSKKSEDLEERIKNITNHFTISIYNNVCCSLFEKDKLLFSFLLTVGIMKGKDQIDDEVWRFLLTGGVALDNPHPNPAPDWLPDKSWAELVRASSLTNFQGLMEHVRENFSKWKLIYDSVRPHEEAFPDAWSTLIGLDRMVILRCLRPDKIIPAVQEFIVENMGRTFIEPPTFDLGRSYSDSNCCAPLIFILSPGADPMAGLLKFADDVGMGGAGIQTVSLGQGQGPIAAKMIYQAITDGTWIVLQNCHLATSWMPTLEKICEEVIVPENTNDKFRLWLTSYPSEKFPVSILQNGIKMTNEPPKGVRVNLLRSYLNDPISDPVFFSSCKKPEMWQKLLFGLCFFHAIVQERRNFGPLGWNIPYEFNESDLRISMQQIQMFLNEYEEIPFEALTYLTGECNYGGRVTDDKDRRLLLSLLSIVYSKDIEQDKYRLAAGDDYYIPPHGPYESYIEYIRSLPITTHPEVFGLHENADIAKDNQETNQLFHGVLLTLPREAGGSGKSPQETVEDLAQDILSKLPSDFDVKEVMKVYPLLYEESMNTVLRQELIRFNRLTEVIQSSLIDLGKAIKGQVLMSSELEDVFNSILMGKVPSVWAAKSYPSLKPLGSYVSDLLCRLAFFQDWVINGPPTVFWLSGFFFTQSFLTGVLQNYARKYIIPIDHIGFEFELETYGAYVRGLFLEGARWDRESLVIGESLPKILYDSLPIIWLKPGESSTFLHTNIYSCPVYKTSARRGVLSTTGHSTNYVLSVELPSDKPQKHWINRGVAALCQLDD</sequence>
<keyword evidence="5" id="KW-0547">Nucleotide-binding</keyword>
<dbReference type="Gene3D" id="1.10.8.1220">
    <property type="match status" value="1"/>
</dbReference>
<dbReference type="Pfam" id="PF18198">
    <property type="entry name" value="AAA_lid_11"/>
    <property type="match status" value="1"/>
</dbReference>
<dbReference type="InterPro" id="IPR027417">
    <property type="entry name" value="P-loop_NTPase"/>
</dbReference>
<keyword evidence="3" id="KW-0963">Cytoplasm</keyword>
<keyword evidence="16" id="KW-1185">Reference proteome</keyword>
<comment type="subcellular location">
    <subcellularLocation>
        <location evidence="1">Cytoplasm</location>
        <location evidence="1">Cytoskeleton</location>
        <location evidence="1">Cilium axoneme</location>
    </subcellularLocation>
</comment>
<dbReference type="GO" id="GO:0016887">
    <property type="term" value="F:ATP hydrolysis activity"/>
    <property type="evidence" value="ECO:0007669"/>
    <property type="project" value="InterPro"/>
</dbReference>
<evidence type="ECO:0000256" key="13">
    <source>
        <dbReference type="SAM" id="Coils"/>
    </source>
</evidence>
<accession>A0A8B9MII0</accession>
<dbReference type="Pfam" id="PF12775">
    <property type="entry name" value="AAA_7"/>
    <property type="match status" value="1"/>
</dbReference>
<evidence type="ECO:0000256" key="10">
    <source>
        <dbReference type="ARBA" id="ARBA00023175"/>
    </source>
</evidence>
<dbReference type="InterPro" id="IPR041589">
    <property type="entry name" value="DNAH3_AAA_lid_1"/>
</dbReference>
<dbReference type="InterPro" id="IPR004273">
    <property type="entry name" value="Dynein_heavy_D6_P-loop"/>
</dbReference>
<dbReference type="InterPro" id="IPR043157">
    <property type="entry name" value="Dynein_AAA1S"/>
</dbReference>
<dbReference type="InterPro" id="IPR042219">
    <property type="entry name" value="AAA_lid_11_sf"/>
</dbReference>
<reference evidence="15" key="2">
    <citation type="submission" date="2025-09" db="UniProtKB">
        <authorList>
            <consortium name="Ensembl"/>
        </authorList>
    </citation>
    <scope>IDENTIFICATION</scope>
</reference>
<dbReference type="FunFam" id="1.10.8.720:FF:000001">
    <property type="entry name" value="dynein heavy chain 7, axonemal"/>
    <property type="match status" value="1"/>
</dbReference>
<dbReference type="InterPro" id="IPR024317">
    <property type="entry name" value="Dynein_heavy_chain_D4_dom"/>
</dbReference>
<evidence type="ECO:0000313" key="15">
    <source>
        <dbReference type="Ensembl" id="ENSANIP00000008712.1"/>
    </source>
</evidence>
<keyword evidence="10" id="KW-0505">Motor protein</keyword>
<evidence type="ECO:0000256" key="4">
    <source>
        <dbReference type="ARBA" id="ARBA00022701"/>
    </source>
</evidence>
<feature type="domain" description="AAA+ ATPase" evidence="14">
    <location>
        <begin position="970"/>
        <end position="1117"/>
    </location>
</feature>
<dbReference type="InterPro" id="IPR042228">
    <property type="entry name" value="Dynein_linker_3"/>
</dbReference>
<dbReference type="FunFam" id="3.40.50.300:FF:000223">
    <property type="entry name" value="Dynein heavy chain 3, axonemal"/>
    <property type="match status" value="1"/>
</dbReference>
<dbReference type="PANTHER" id="PTHR22878:SF71">
    <property type="entry name" value="DYNEIN, AXONEMAL, HEAVY CHAIN 3"/>
    <property type="match status" value="1"/>
</dbReference>
<dbReference type="Ensembl" id="ENSANIT00000009016.1">
    <property type="protein sequence ID" value="ENSANIP00000008712.1"/>
    <property type="gene ID" value="ENSANIG00000001906.1"/>
</dbReference>
<keyword evidence="4" id="KW-0493">Microtubule</keyword>
<dbReference type="Gene3D" id="1.20.140.100">
    <property type="entry name" value="Dynein heavy chain, N-terminal domain 2"/>
    <property type="match status" value="1"/>
</dbReference>
<dbReference type="Gene3D" id="1.20.920.20">
    <property type="match status" value="1"/>
</dbReference>
<evidence type="ECO:0000256" key="12">
    <source>
        <dbReference type="ARBA" id="ARBA00023273"/>
    </source>
</evidence>
<dbReference type="GO" id="GO:0030286">
    <property type="term" value="C:dynein complex"/>
    <property type="evidence" value="ECO:0007669"/>
    <property type="project" value="UniProtKB-KW"/>
</dbReference>
<dbReference type="Pfam" id="PF03028">
    <property type="entry name" value="Dynein_heavy"/>
    <property type="match status" value="1"/>
</dbReference>
<dbReference type="InterPro" id="IPR035699">
    <property type="entry name" value="AAA_6"/>
</dbReference>
<dbReference type="Pfam" id="PF07728">
    <property type="entry name" value="AAA_5"/>
    <property type="match status" value="1"/>
</dbReference>
<evidence type="ECO:0000256" key="8">
    <source>
        <dbReference type="ARBA" id="ARBA00023054"/>
    </source>
</evidence>
<comment type="similarity">
    <text evidence="2">Belongs to the dynein heavy chain family.</text>
</comment>
<keyword evidence="12" id="KW-0966">Cell projection</keyword>
<evidence type="ECO:0000256" key="9">
    <source>
        <dbReference type="ARBA" id="ARBA00023069"/>
    </source>
</evidence>
<evidence type="ECO:0000259" key="14">
    <source>
        <dbReference type="SMART" id="SM00382"/>
    </source>
</evidence>
<proteinExistence type="inferred from homology"/>
<evidence type="ECO:0000256" key="2">
    <source>
        <dbReference type="ARBA" id="ARBA00008887"/>
    </source>
</evidence>
<dbReference type="Pfam" id="PF12774">
    <property type="entry name" value="AAA_6"/>
    <property type="match status" value="2"/>
</dbReference>
<dbReference type="FunFam" id="3.40.50.300:FF:001328">
    <property type="entry name" value="Dynein heavy chain 6, axonemal"/>
    <property type="match status" value="1"/>
</dbReference>
<dbReference type="FunFam" id="3.10.490.20:FF:000001">
    <property type="entry name" value="dynein heavy chain 7, axonemal"/>
    <property type="match status" value="1"/>
</dbReference>
<keyword evidence="6" id="KW-0067">ATP-binding</keyword>
<evidence type="ECO:0000313" key="16">
    <source>
        <dbReference type="Proteomes" id="UP000694541"/>
    </source>
</evidence>
<keyword evidence="9" id="KW-0969">Cilium</keyword>
<dbReference type="FunFam" id="3.40.50.300:FF:000063">
    <property type="entry name" value="dynein heavy chain 6, axonemal"/>
    <property type="match status" value="1"/>
</dbReference>
<dbReference type="SMART" id="SM00382">
    <property type="entry name" value="AAA"/>
    <property type="match status" value="2"/>
</dbReference>
<dbReference type="GO" id="GO:0005930">
    <property type="term" value="C:axoneme"/>
    <property type="evidence" value="ECO:0007669"/>
    <property type="project" value="UniProtKB-SubCell"/>
</dbReference>
<dbReference type="SUPFAM" id="SSF52540">
    <property type="entry name" value="P-loop containing nucleoside triphosphate hydrolases"/>
    <property type="match status" value="4"/>
</dbReference>
<dbReference type="GO" id="GO:0008569">
    <property type="term" value="F:minus-end-directed microtubule motor activity"/>
    <property type="evidence" value="ECO:0007669"/>
    <property type="project" value="InterPro"/>
</dbReference>
<dbReference type="Gene3D" id="1.20.1270.280">
    <property type="match status" value="1"/>
</dbReference>
<dbReference type="InterPro" id="IPR041228">
    <property type="entry name" value="Dynein_C"/>
</dbReference>
<dbReference type="CDD" id="cd00009">
    <property type="entry name" value="AAA"/>
    <property type="match status" value="1"/>
</dbReference>
<dbReference type="Pfam" id="PF12781">
    <property type="entry name" value="AAA_9"/>
    <property type="match status" value="1"/>
</dbReference>
<dbReference type="FunFam" id="1.20.920.20:FF:000006">
    <property type="entry name" value="Dynein, axonemal, heavy chain 6"/>
    <property type="match status" value="1"/>
</dbReference>
<dbReference type="FunFam" id="3.40.50.300:FF:002141">
    <property type="entry name" value="Dynein heavy chain"/>
    <property type="match status" value="1"/>
</dbReference>
<dbReference type="Gene3D" id="1.20.58.1120">
    <property type="match status" value="1"/>
</dbReference>
<dbReference type="GO" id="GO:0045505">
    <property type="term" value="F:dynein intermediate chain binding"/>
    <property type="evidence" value="ECO:0007669"/>
    <property type="project" value="InterPro"/>
</dbReference>
<feature type="domain" description="AAA+ ATPase" evidence="14">
    <location>
        <begin position="477"/>
        <end position="601"/>
    </location>
</feature>
<dbReference type="InterPro" id="IPR003593">
    <property type="entry name" value="AAA+_ATPase"/>
</dbReference>
<dbReference type="PANTHER" id="PTHR22878">
    <property type="entry name" value="DYNEIN HEAVY CHAIN 6, AXONEMAL-LIKE-RELATED"/>
    <property type="match status" value="1"/>
</dbReference>
<dbReference type="InterPro" id="IPR042222">
    <property type="entry name" value="Dynein_2_N"/>
</dbReference>
<dbReference type="GO" id="GO:0007018">
    <property type="term" value="P:microtubule-based movement"/>
    <property type="evidence" value="ECO:0007669"/>
    <property type="project" value="InterPro"/>
</dbReference>
<name>A0A8B9MII0_9AVES</name>
<dbReference type="FunFam" id="3.40.50.300:FF:000362">
    <property type="entry name" value="Dynein, axonemal, heavy chain 6"/>
    <property type="match status" value="1"/>
</dbReference>
<dbReference type="FunFam" id="1.20.1270.280:FF:000001">
    <property type="entry name" value="dynein heavy chain 7, axonemal"/>
    <property type="match status" value="1"/>
</dbReference>
<dbReference type="GO" id="GO:0005874">
    <property type="term" value="C:microtubule"/>
    <property type="evidence" value="ECO:0007669"/>
    <property type="project" value="UniProtKB-KW"/>
</dbReference>
<dbReference type="GO" id="GO:0005524">
    <property type="term" value="F:ATP binding"/>
    <property type="evidence" value="ECO:0007669"/>
    <property type="project" value="UniProtKB-KW"/>
</dbReference>
<keyword evidence="11" id="KW-0206">Cytoskeleton</keyword>
<evidence type="ECO:0000256" key="1">
    <source>
        <dbReference type="ARBA" id="ARBA00004430"/>
    </source>
</evidence>